<feature type="domain" description="TRAPPC10/Trs130 C-terminal" evidence="5">
    <location>
        <begin position="1026"/>
        <end position="1149"/>
    </location>
</feature>
<dbReference type="Proteomes" id="UP000237144">
    <property type="component" value="Unassembled WGS sequence"/>
</dbReference>
<comment type="caution">
    <text evidence="7">The sequence shown here is derived from an EMBL/GenBank/DDBJ whole genome shotgun (WGS) entry which is preliminary data.</text>
</comment>
<evidence type="ECO:0000313" key="8">
    <source>
        <dbReference type="Proteomes" id="UP000237144"/>
    </source>
</evidence>
<dbReference type="STRING" id="741276.A0A2S5AZI1"/>
<comment type="subcellular location">
    <subcellularLocation>
        <location evidence="1">Golgi apparatus</location>
    </subcellularLocation>
</comment>
<keyword evidence="8" id="KW-1185">Reference proteome</keyword>
<dbReference type="PANTHER" id="PTHR13251">
    <property type="entry name" value="EPILEPSY HOLOPROSENCEPHALY CANDIDATE 1/TMEM1"/>
    <property type="match status" value="1"/>
</dbReference>
<dbReference type="InterPro" id="IPR056913">
    <property type="entry name" value="TRAPPC10/Trs130_N"/>
</dbReference>
<proteinExistence type="predicted"/>
<gene>
    <name evidence="7" type="ORF">BMF94_7044</name>
</gene>
<dbReference type="Pfam" id="PF12584">
    <property type="entry name" value="TRAPPC10"/>
    <property type="match status" value="1"/>
</dbReference>
<sequence>MGRGVAVAYEALPVAADFESVRADVERHLPLRNLHWVRKSSANRTIRTIQTLPVQVRPREAFNGATDLLDMPHANLLFVVCDDNEIYRATLRTQIREWLDSITAKRHQEWLIVHVTSGRGSGGKFYQRKGTIVDKIKADFNVGKRDRCIQVVQGASAEDPTAWADFLTKMKECIVTTFDANVALYEENIRKADSQRMLAGWQFLPFCRQKEALADSFEAMTLYEDALIQYDELEASFFQHVKEHSDAVWLERFGGLSPGDDALPLLSTSSKPYRKLIDTNTITVFDFRIYLFARQAFMLFHLDRVVEVARRGAYFVSTFARKLRENQATLGHNFVESWTYSACLDIVAACEAKLASQAIHTLSMPLIAVKAELLELAKKQLDKLGIFAGHLPALHPFSMSLNESSHGSVASTPASSTMTSPTRPPVSRTDLLEAIEKQDVFDKMYIELTQRAAQAYQTTSRRRIIHRSERSRHAAAQRILAQLSGQYTEQKWTDLEAYQHLRAAELQASLEMPREQLLSTLALIRAGVPAGAQTWSLASVQEDSAESVEQDASLANKLMTDVHSLSSALTKDFAAVSFPTFSISLQKDSGGRPADEDGVTAIALIQNLLPCDLKVDEVRLKFATAEGEQVWLTAGAATLRAKETTSVSVFCPTSVTGRLFLELSQLRFSRIIFQYSHRLKLGDDAALPPRLRQTLYLPPDFAAVAIRLEEPQTVHLDREREVIVCVDSGRNSVNRISISLSDRGQKIAFDASRATGVEPSSKLSVTDCVFCADTHTLSRAHCRRRLDDRRPGLEGVHNYPHQSTDQWRPVTTRSRCSSSLSLLGHLKRLLTRSPQVDISAEYSSAKRPSLRRISRQTAAYTFALPLAVNVQDYFRKDCLLSKFSITTDGTKGLVVQSANIEAPNQVKVQACRKDINLPVAVSPLQTANFLFRLTCADPATIGDPLRLVLRYVSTEQHAAARAGTPPPAFDERLWLDRTTPSTEYIAGLLQNLRRAEREVYSDGGSMADDTWHGLEIPLELPALSVLNLVSIETDRQRVELGQPIVATVSIRPTFRWTPGPDVEPARPRLSYSIVHSQHDWIVAGPTRGTFEPQEDVGETFEISLLPLRHGTLFLPSLAIQALPEDDGVSTASFSCETQPVTAATTVEVLPVHHRTTFEL</sequence>
<evidence type="ECO:0000256" key="1">
    <source>
        <dbReference type="ARBA" id="ARBA00004555"/>
    </source>
</evidence>
<dbReference type="InterPro" id="IPR045126">
    <property type="entry name" value="TRAPPC10/Trs130"/>
</dbReference>
<evidence type="ECO:0000313" key="7">
    <source>
        <dbReference type="EMBL" id="POY69952.1"/>
    </source>
</evidence>
<protein>
    <recommendedName>
        <fullName evidence="9">Trafficking protein particle complex subunit 11 domain-containing protein</fullName>
    </recommendedName>
</protein>
<dbReference type="EMBL" id="PJQD01000161">
    <property type="protein sequence ID" value="POY69952.1"/>
    <property type="molecule type" value="Genomic_DNA"/>
</dbReference>
<feature type="non-terminal residue" evidence="7">
    <location>
        <position position="1159"/>
    </location>
</feature>
<evidence type="ECO:0008006" key="9">
    <source>
        <dbReference type="Google" id="ProtNLM"/>
    </source>
</evidence>
<dbReference type="GO" id="GO:0005829">
    <property type="term" value="C:cytosol"/>
    <property type="evidence" value="ECO:0007669"/>
    <property type="project" value="GOC"/>
</dbReference>
<feature type="compositionally biased region" description="Low complexity" evidence="4">
    <location>
        <begin position="408"/>
        <end position="428"/>
    </location>
</feature>
<dbReference type="PANTHER" id="PTHR13251:SF3">
    <property type="entry name" value="TRAFFICKING PROTEIN PARTICLE COMPLEX SUBUNIT 10"/>
    <property type="match status" value="1"/>
</dbReference>
<reference evidence="7 8" key="1">
    <citation type="journal article" date="2018" name="Front. Microbiol.">
        <title>Prospects for Fungal Bioremediation of Acidic Radioactive Waste Sites: Characterization and Genome Sequence of Rhodotorula taiwanensis MD1149.</title>
        <authorList>
            <person name="Tkavc R."/>
            <person name="Matrosova V.Y."/>
            <person name="Grichenko O.E."/>
            <person name="Gostincar C."/>
            <person name="Volpe R.P."/>
            <person name="Klimenkova P."/>
            <person name="Gaidamakova E.K."/>
            <person name="Zhou C.E."/>
            <person name="Stewart B.J."/>
            <person name="Lyman M.G."/>
            <person name="Malfatti S.A."/>
            <person name="Rubinfeld B."/>
            <person name="Courtot M."/>
            <person name="Singh J."/>
            <person name="Dalgard C.L."/>
            <person name="Hamilton T."/>
            <person name="Frey K.G."/>
            <person name="Gunde-Cimerman N."/>
            <person name="Dugan L."/>
            <person name="Daly M.J."/>
        </authorList>
    </citation>
    <scope>NUCLEOTIDE SEQUENCE [LARGE SCALE GENOMIC DNA]</scope>
    <source>
        <strain evidence="7 8">MD1149</strain>
    </source>
</reference>
<dbReference type="GO" id="GO:1990071">
    <property type="term" value="C:TRAPPII protein complex"/>
    <property type="evidence" value="ECO:0007669"/>
    <property type="project" value="InterPro"/>
</dbReference>
<evidence type="ECO:0000259" key="5">
    <source>
        <dbReference type="Pfam" id="PF12584"/>
    </source>
</evidence>
<keyword evidence="2" id="KW-0813">Transport</keyword>
<dbReference type="Pfam" id="PF23036">
    <property type="entry name" value="TRAPPC10_1st"/>
    <property type="match status" value="1"/>
</dbReference>
<evidence type="ECO:0000256" key="2">
    <source>
        <dbReference type="ARBA" id="ARBA00022448"/>
    </source>
</evidence>
<dbReference type="AlphaFoldDB" id="A0A2S5AZI1"/>
<organism evidence="7 8">
    <name type="scientific">Rhodotorula taiwanensis</name>
    <dbReference type="NCBI Taxonomy" id="741276"/>
    <lineage>
        <taxon>Eukaryota</taxon>
        <taxon>Fungi</taxon>
        <taxon>Dikarya</taxon>
        <taxon>Basidiomycota</taxon>
        <taxon>Pucciniomycotina</taxon>
        <taxon>Microbotryomycetes</taxon>
        <taxon>Sporidiobolales</taxon>
        <taxon>Sporidiobolaceae</taxon>
        <taxon>Rhodotorula</taxon>
    </lineage>
</organism>
<feature type="region of interest" description="Disordered" evidence="4">
    <location>
        <begin position="405"/>
        <end position="428"/>
    </location>
</feature>
<dbReference type="GO" id="GO:0034498">
    <property type="term" value="P:early endosome to Golgi transport"/>
    <property type="evidence" value="ECO:0007669"/>
    <property type="project" value="TreeGrafter"/>
</dbReference>
<evidence type="ECO:0000256" key="3">
    <source>
        <dbReference type="ARBA" id="ARBA00023034"/>
    </source>
</evidence>
<dbReference type="InterPro" id="IPR022233">
    <property type="entry name" value="TRAPPC10/Trs130_C"/>
</dbReference>
<dbReference type="OrthoDB" id="10256906at2759"/>
<evidence type="ECO:0000256" key="4">
    <source>
        <dbReference type="SAM" id="MobiDB-lite"/>
    </source>
</evidence>
<evidence type="ECO:0000259" key="6">
    <source>
        <dbReference type="Pfam" id="PF23036"/>
    </source>
</evidence>
<dbReference type="GO" id="GO:0006891">
    <property type="term" value="P:intra-Golgi vesicle-mediated transport"/>
    <property type="evidence" value="ECO:0007669"/>
    <property type="project" value="TreeGrafter"/>
</dbReference>
<name>A0A2S5AZI1_9BASI</name>
<keyword evidence="3" id="KW-0333">Golgi apparatus</keyword>
<feature type="domain" description="TRAPPC10/Trs130 N-terminal" evidence="6">
    <location>
        <begin position="18"/>
        <end position="309"/>
    </location>
</feature>
<accession>A0A2S5AZI1</accession>